<evidence type="ECO:0000256" key="1">
    <source>
        <dbReference type="ARBA" id="ARBA00021292"/>
    </source>
</evidence>
<name>A0A5J6V383_9MICO</name>
<gene>
    <name evidence="6" type="ORF">FY030_00505</name>
</gene>
<evidence type="ECO:0000259" key="4">
    <source>
        <dbReference type="Pfam" id="PF00534"/>
    </source>
</evidence>
<keyword evidence="3 6" id="KW-0808">Transferase</keyword>
<dbReference type="EMBL" id="CP044427">
    <property type="protein sequence ID" value="QFG67403.1"/>
    <property type="molecule type" value="Genomic_DNA"/>
</dbReference>
<dbReference type="SUPFAM" id="SSF53756">
    <property type="entry name" value="UDP-Glycosyltransferase/glycogen phosphorylase"/>
    <property type="match status" value="1"/>
</dbReference>
<feature type="domain" description="Glycosyltransferase subfamily 4-like N-terminal" evidence="5">
    <location>
        <begin position="70"/>
        <end position="227"/>
    </location>
</feature>
<dbReference type="PANTHER" id="PTHR45947">
    <property type="entry name" value="SULFOQUINOVOSYL TRANSFERASE SQD2"/>
    <property type="match status" value="1"/>
</dbReference>
<dbReference type="Gene3D" id="3.40.50.2000">
    <property type="entry name" value="Glycogen Phosphorylase B"/>
    <property type="match status" value="2"/>
</dbReference>
<dbReference type="Proteomes" id="UP000326546">
    <property type="component" value="Chromosome"/>
</dbReference>
<dbReference type="KEGG" id="serw:FY030_00505"/>
<dbReference type="Pfam" id="PF00534">
    <property type="entry name" value="Glycos_transf_1"/>
    <property type="match status" value="1"/>
</dbReference>
<dbReference type="Pfam" id="PF13439">
    <property type="entry name" value="Glyco_transf_4"/>
    <property type="match status" value="1"/>
</dbReference>
<sequence>MPRAGRRRVRFGWTRVGSRRTLIIHRVSPVGGAPVLPLQGHHRRRGRDGSVVHVVVIAHTRHPISQPFAGGLESLTWHLVHGLVDRGHRVSVFAARGTEPIPGVEHLWPEELELSPAARQDVSMPEEGSMQRHHAYLRLMLSLAARRDVDIVNNHSLHYLPTAMAPTLPIPTVLTLHTPPTPWLESALASARGLPGPPVHASAVSRHTARAWAHLLPAQVVANGVDTGTWRPGPGGERLVWSGRIVPEKAPHLAARIARAAGLPLVLAGPVSDEAYFREVLEPLCGPEVEYAGHLRAPDLAELVGQSAAALVTPAWDEPYGLVAAEALACGTPVLALARGGLPEVVGPDVGRLVPVPDGAGTEDEVVARGAALLPQVLALSRQDCRSYAVAHHSLDRMVDDYVRLYEHIAEAGPARPGGRPMGRKVRRVPAWGVA</sequence>
<keyword evidence="7" id="KW-1185">Reference proteome</keyword>
<evidence type="ECO:0000256" key="2">
    <source>
        <dbReference type="ARBA" id="ARBA00022676"/>
    </source>
</evidence>
<feature type="domain" description="Glycosyl transferase family 1" evidence="4">
    <location>
        <begin position="239"/>
        <end position="357"/>
    </location>
</feature>
<keyword evidence="2" id="KW-0328">Glycosyltransferase</keyword>
<proteinExistence type="predicted"/>
<dbReference type="PANTHER" id="PTHR45947:SF3">
    <property type="entry name" value="SULFOQUINOVOSYL TRANSFERASE SQD2"/>
    <property type="match status" value="1"/>
</dbReference>
<dbReference type="GO" id="GO:1901137">
    <property type="term" value="P:carbohydrate derivative biosynthetic process"/>
    <property type="evidence" value="ECO:0007669"/>
    <property type="project" value="UniProtKB-ARBA"/>
</dbReference>
<evidence type="ECO:0000256" key="3">
    <source>
        <dbReference type="ARBA" id="ARBA00022679"/>
    </source>
</evidence>
<organism evidence="6 7">
    <name type="scientific">Ornithinimicrobium pratense</name>
    <dbReference type="NCBI Taxonomy" id="2593973"/>
    <lineage>
        <taxon>Bacteria</taxon>
        <taxon>Bacillati</taxon>
        <taxon>Actinomycetota</taxon>
        <taxon>Actinomycetes</taxon>
        <taxon>Micrococcales</taxon>
        <taxon>Ornithinimicrobiaceae</taxon>
        <taxon>Ornithinimicrobium</taxon>
    </lineage>
</organism>
<dbReference type="GO" id="GO:0016757">
    <property type="term" value="F:glycosyltransferase activity"/>
    <property type="evidence" value="ECO:0007669"/>
    <property type="project" value="UniProtKB-KW"/>
</dbReference>
<evidence type="ECO:0000313" key="6">
    <source>
        <dbReference type="EMBL" id="QFG67403.1"/>
    </source>
</evidence>
<dbReference type="InterPro" id="IPR001296">
    <property type="entry name" value="Glyco_trans_1"/>
</dbReference>
<dbReference type="InterPro" id="IPR028098">
    <property type="entry name" value="Glyco_trans_4-like_N"/>
</dbReference>
<evidence type="ECO:0000313" key="7">
    <source>
        <dbReference type="Proteomes" id="UP000326546"/>
    </source>
</evidence>
<dbReference type="AlphaFoldDB" id="A0A5J6V383"/>
<evidence type="ECO:0000259" key="5">
    <source>
        <dbReference type="Pfam" id="PF13439"/>
    </source>
</evidence>
<protein>
    <recommendedName>
        <fullName evidence="1">D-inositol 3-phosphate glycosyltransferase</fullName>
    </recommendedName>
</protein>
<reference evidence="6 7" key="1">
    <citation type="submission" date="2019-09" db="EMBL/GenBank/DDBJ databases">
        <title>Serinicoccus pratensis sp. nov., isolated from meadow soil.</title>
        <authorList>
            <person name="Zhang W."/>
        </authorList>
    </citation>
    <scope>NUCLEOTIDE SEQUENCE [LARGE SCALE GENOMIC DNA]</scope>
    <source>
        <strain evidence="6 7">W204</strain>
    </source>
</reference>
<dbReference type="OrthoDB" id="9809227at2"/>
<accession>A0A5J6V383</accession>
<dbReference type="InterPro" id="IPR050194">
    <property type="entry name" value="Glycosyltransferase_grp1"/>
</dbReference>